<dbReference type="InterPro" id="IPR000182">
    <property type="entry name" value="GNAT_dom"/>
</dbReference>
<evidence type="ECO:0000256" key="5">
    <source>
        <dbReference type="ARBA" id="ARBA00023315"/>
    </source>
</evidence>
<evidence type="ECO:0000256" key="4">
    <source>
        <dbReference type="ARBA" id="ARBA00022853"/>
    </source>
</evidence>
<keyword evidence="2" id="KW-0808">Transferase</keyword>
<dbReference type="InterPro" id="IPR016181">
    <property type="entry name" value="Acyl_CoA_acyltransferase"/>
</dbReference>
<evidence type="ECO:0000256" key="2">
    <source>
        <dbReference type="ARBA" id="ARBA00022679"/>
    </source>
</evidence>
<reference evidence="13" key="1">
    <citation type="submission" date="2021-01" db="EMBL/GenBank/DDBJ databases">
        <authorList>
            <person name="Corre E."/>
            <person name="Pelletier E."/>
            <person name="Niang G."/>
            <person name="Scheremetjew M."/>
            <person name="Finn R."/>
            <person name="Kale V."/>
            <person name="Holt S."/>
            <person name="Cochrane G."/>
            <person name="Meng A."/>
            <person name="Brown T."/>
            <person name="Cohen L."/>
        </authorList>
    </citation>
    <scope>NUCLEOTIDE SEQUENCE</scope>
    <source>
        <strain evidence="13">CCMP826</strain>
    </source>
</reference>
<organism evidence="13">
    <name type="scientific">Helicotheca tamesis</name>
    <dbReference type="NCBI Taxonomy" id="374047"/>
    <lineage>
        <taxon>Eukaryota</taxon>
        <taxon>Sar</taxon>
        <taxon>Stramenopiles</taxon>
        <taxon>Ochrophyta</taxon>
        <taxon>Bacillariophyta</taxon>
        <taxon>Mediophyceae</taxon>
        <taxon>Lithodesmiophycidae</taxon>
        <taxon>Lithodesmiales</taxon>
        <taxon>Lithodesmiaceae</taxon>
        <taxon>Helicotheca</taxon>
    </lineage>
</organism>
<dbReference type="GO" id="GO:0120518">
    <property type="term" value="F:protein N-terminal-methionine acetyltransferase activity"/>
    <property type="evidence" value="ECO:0007669"/>
    <property type="project" value="UniProtKB-EC"/>
</dbReference>
<comment type="catalytic activity">
    <reaction evidence="9">
        <text>L-lysyl-[protein] + acetyl-CoA = N(6)-acetyl-L-lysyl-[protein] + CoA + H(+)</text>
        <dbReference type="Rhea" id="RHEA:45948"/>
        <dbReference type="Rhea" id="RHEA-COMP:9752"/>
        <dbReference type="Rhea" id="RHEA-COMP:10731"/>
        <dbReference type="ChEBI" id="CHEBI:15378"/>
        <dbReference type="ChEBI" id="CHEBI:29969"/>
        <dbReference type="ChEBI" id="CHEBI:57287"/>
        <dbReference type="ChEBI" id="CHEBI:57288"/>
        <dbReference type="ChEBI" id="CHEBI:61930"/>
        <dbReference type="EC" id="2.3.1.48"/>
    </reaction>
</comment>
<dbReference type="GO" id="GO:0007059">
    <property type="term" value="P:chromosome segregation"/>
    <property type="evidence" value="ECO:0007669"/>
    <property type="project" value="UniProtKB-KW"/>
</dbReference>
<evidence type="ECO:0000256" key="6">
    <source>
        <dbReference type="ARBA" id="ARBA00025774"/>
    </source>
</evidence>
<evidence type="ECO:0000259" key="12">
    <source>
        <dbReference type="PROSITE" id="PS51186"/>
    </source>
</evidence>
<dbReference type="EMBL" id="HBGV01019949">
    <property type="protein sequence ID" value="CAD9519875.1"/>
    <property type="molecule type" value="Transcribed_RNA"/>
</dbReference>
<comment type="similarity">
    <text evidence="6">Belongs to the acetyltransferase family. NAA60 subfamily.</text>
</comment>
<feature type="region of interest" description="Disordered" evidence="11">
    <location>
        <begin position="117"/>
        <end position="144"/>
    </location>
</feature>
<keyword evidence="3" id="KW-0159">Chromosome partition</keyword>
<sequence length="144" mass="16423">MFYIMTLGTVRYYRNRGIASMLVEKAIRDVVEGDEACGVVYLHVITYNERAIGFYERLGFVRVKEIQDYYRINGENYNCYLYAKYFHGNRGHWTIMSYLSSIVSSVWKRFTNVVAPPPPPSSSGSTLKNNSNGNSNSNGSNGYI</sequence>
<feature type="domain" description="N-acetyltransferase" evidence="12">
    <location>
        <begin position="1"/>
        <end position="87"/>
    </location>
</feature>
<dbReference type="InterPro" id="IPR045141">
    <property type="entry name" value="NAA60-like"/>
</dbReference>
<evidence type="ECO:0000256" key="9">
    <source>
        <dbReference type="ARBA" id="ARBA00048017"/>
    </source>
</evidence>
<evidence type="ECO:0000256" key="11">
    <source>
        <dbReference type="SAM" id="MobiDB-lite"/>
    </source>
</evidence>
<accession>A0A7S2N4T1</accession>
<protein>
    <recommendedName>
        <fullName evidence="8">N-alpha-acetyltransferase 60</fullName>
        <ecNumber evidence="7">2.3.1.259</ecNumber>
        <ecNumber evidence="1">2.3.1.48</ecNumber>
    </recommendedName>
</protein>
<dbReference type="GO" id="GO:0000139">
    <property type="term" value="C:Golgi membrane"/>
    <property type="evidence" value="ECO:0007669"/>
    <property type="project" value="TreeGrafter"/>
</dbReference>
<feature type="compositionally biased region" description="Low complexity" evidence="11">
    <location>
        <begin position="122"/>
        <end position="144"/>
    </location>
</feature>
<keyword evidence="4" id="KW-0156">Chromatin regulator</keyword>
<comment type="catalytic activity">
    <reaction evidence="10">
        <text>N-terminal L-methionyl-[transmembrane protein] + acetyl-CoA = N-terminal N(alpha)-acetyl-L-methionyl-[transmembrane protein] + CoA + H(+)</text>
        <dbReference type="Rhea" id="RHEA:50604"/>
        <dbReference type="Rhea" id="RHEA-COMP:12745"/>
        <dbReference type="Rhea" id="RHEA-COMP:12746"/>
        <dbReference type="ChEBI" id="CHEBI:15378"/>
        <dbReference type="ChEBI" id="CHEBI:57287"/>
        <dbReference type="ChEBI" id="CHEBI:57288"/>
        <dbReference type="ChEBI" id="CHEBI:64731"/>
        <dbReference type="ChEBI" id="CHEBI:133414"/>
        <dbReference type="EC" id="2.3.1.259"/>
    </reaction>
</comment>
<name>A0A7S2N4T1_9STRA</name>
<dbReference type="PANTHER" id="PTHR14744:SF15">
    <property type="entry name" value="N-ALPHA-ACETYLTRANSFERASE 60"/>
    <property type="match status" value="1"/>
</dbReference>
<dbReference type="Pfam" id="PF00583">
    <property type="entry name" value="Acetyltransf_1"/>
    <property type="match status" value="1"/>
</dbReference>
<keyword evidence="5" id="KW-0012">Acyltransferase</keyword>
<evidence type="ECO:0000256" key="8">
    <source>
        <dbReference type="ARBA" id="ARBA00026144"/>
    </source>
</evidence>
<evidence type="ECO:0000313" key="13">
    <source>
        <dbReference type="EMBL" id="CAD9519875.1"/>
    </source>
</evidence>
<gene>
    <name evidence="13" type="ORF">HTAM1171_LOCUS12433</name>
</gene>
<dbReference type="Gene3D" id="3.40.630.30">
    <property type="match status" value="1"/>
</dbReference>
<dbReference type="PANTHER" id="PTHR14744">
    <property type="entry name" value="N-ALPHA-ACETYLTRANSFERASE 60"/>
    <property type="match status" value="1"/>
</dbReference>
<dbReference type="EC" id="2.3.1.48" evidence="1"/>
<evidence type="ECO:0000256" key="10">
    <source>
        <dbReference type="ARBA" id="ARBA00048848"/>
    </source>
</evidence>
<proteinExistence type="inferred from homology"/>
<dbReference type="AlphaFoldDB" id="A0A7S2N4T1"/>
<evidence type="ECO:0000256" key="3">
    <source>
        <dbReference type="ARBA" id="ARBA00022829"/>
    </source>
</evidence>
<dbReference type="EC" id="2.3.1.259" evidence="7"/>
<dbReference type="GO" id="GO:0004402">
    <property type="term" value="F:histone acetyltransferase activity"/>
    <property type="evidence" value="ECO:0007669"/>
    <property type="project" value="TreeGrafter"/>
</dbReference>
<dbReference type="SUPFAM" id="SSF55729">
    <property type="entry name" value="Acyl-CoA N-acyltransferases (Nat)"/>
    <property type="match status" value="1"/>
</dbReference>
<evidence type="ECO:0000256" key="7">
    <source>
        <dbReference type="ARBA" id="ARBA00026111"/>
    </source>
</evidence>
<dbReference type="PROSITE" id="PS51186">
    <property type="entry name" value="GNAT"/>
    <property type="match status" value="1"/>
</dbReference>
<evidence type="ECO:0000256" key="1">
    <source>
        <dbReference type="ARBA" id="ARBA00013184"/>
    </source>
</evidence>